<dbReference type="Gene3D" id="1.20.1070.10">
    <property type="entry name" value="Rhodopsin 7-helix transmembrane proteins"/>
    <property type="match status" value="1"/>
</dbReference>
<dbReference type="InterPro" id="IPR017452">
    <property type="entry name" value="GPCR_Rhodpsn_7TM"/>
</dbReference>
<evidence type="ECO:0000256" key="2">
    <source>
        <dbReference type="ARBA" id="ARBA00022692"/>
    </source>
</evidence>
<dbReference type="GeneID" id="136090798"/>
<evidence type="ECO:0000259" key="9">
    <source>
        <dbReference type="PROSITE" id="PS50262"/>
    </source>
</evidence>
<sequence length="304" mass="35082">MEILSTMYTFFVIVIIILSTSLNAIICYIIKKKVKVIELPNLFILSISTSDIIHVLIGLVSELLVLHKIVLTKKSNVCTGAAFLTFFITVSNSLQIVAISVMRMVALKFPFFYIKYCKTKKFRTILLCFCYMYGLMWASFPLLGWSTYEEDLDYKRCSLDWNLTQPDSLSYLLFVFLFCYILPVIMLILAYSLTKKTVVNQSIFKKDQPLKQREILERVYIKLFLWSAVAYFVVWTPYAGATLLSILSIKVPSLIFTICALFAKVSAILNALTNCYMNKYFRKHLRKINVIGYFIRNIKDTASS</sequence>
<feature type="transmembrane region" description="Helical" evidence="8">
    <location>
        <begin position="6"/>
        <end position="30"/>
    </location>
</feature>
<evidence type="ECO:0000256" key="8">
    <source>
        <dbReference type="SAM" id="Phobius"/>
    </source>
</evidence>
<feature type="transmembrane region" description="Helical" evidence="8">
    <location>
        <begin position="42"/>
        <end position="61"/>
    </location>
</feature>
<dbReference type="PRINTS" id="PR00237">
    <property type="entry name" value="GPCRRHODOPSN"/>
</dbReference>
<keyword evidence="3 8" id="KW-1133">Transmembrane helix</keyword>
<evidence type="ECO:0000256" key="6">
    <source>
        <dbReference type="ARBA" id="ARBA00023170"/>
    </source>
</evidence>
<dbReference type="SUPFAM" id="SSF81321">
    <property type="entry name" value="Family A G protein-coupled receptor-like"/>
    <property type="match status" value="1"/>
</dbReference>
<dbReference type="Proteomes" id="UP001652625">
    <property type="component" value="Chromosome 14"/>
</dbReference>
<feature type="transmembrane region" description="Helical" evidence="8">
    <location>
        <begin position="254"/>
        <end position="277"/>
    </location>
</feature>
<comment type="subcellular location">
    <subcellularLocation>
        <location evidence="1">Membrane</location>
        <topology evidence="1">Multi-pass membrane protein</topology>
    </subcellularLocation>
</comment>
<evidence type="ECO:0000256" key="3">
    <source>
        <dbReference type="ARBA" id="ARBA00022989"/>
    </source>
</evidence>
<accession>A0ABM4DH84</accession>
<keyword evidence="6" id="KW-0675">Receptor</keyword>
<keyword evidence="10" id="KW-1185">Reference proteome</keyword>
<feature type="domain" description="G-protein coupled receptors family 1 profile" evidence="9">
    <location>
        <begin position="22"/>
        <end position="274"/>
    </location>
</feature>
<dbReference type="InterPro" id="IPR000276">
    <property type="entry name" value="GPCR_Rhodpsn"/>
</dbReference>
<evidence type="ECO:0000256" key="7">
    <source>
        <dbReference type="ARBA" id="ARBA00023224"/>
    </source>
</evidence>
<keyword evidence="5 8" id="KW-0472">Membrane</keyword>
<feature type="transmembrane region" description="Helical" evidence="8">
    <location>
        <begin position="215"/>
        <end position="234"/>
    </location>
</feature>
<evidence type="ECO:0000313" key="11">
    <source>
        <dbReference type="RefSeq" id="XP_065673839.1"/>
    </source>
</evidence>
<reference evidence="11" key="1">
    <citation type="submission" date="2025-08" db="UniProtKB">
        <authorList>
            <consortium name="RefSeq"/>
        </authorList>
    </citation>
    <scope>IDENTIFICATION</scope>
</reference>
<proteinExistence type="predicted"/>
<evidence type="ECO:0000313" key="10">
    <source>
        <dbReference type="Proteomes" id="UP001652625"/>
    </source>
</evidence>
<feature type="transmembrane region" description="Helical" evidence="8">
    <location>
        <begin position="125"/>
        <end position="148"/>
    </location>
</feature>
<evidence type="ECO:0000256" key="1">
    <source>
        <dbReference type="ARBA" id="ARBA00004141"/>
    </source>
</evidence>
<organism evidence="10 11">
    <name type="scientific">Hydra vulgaris</name>
    <name type="common">Hydra</name>
    <name type="synonym">Hydra attenuata</name>
    <dbReference type="NCBI Taxonomy" id="6087"/>
    <lineage>
        <taxon>Eukaryota</taxon>
        <taxon>Metazoa</taxon>
        <taxon>Cnidaria</taxon>
        <taxon>Hydrozoa</taxon>
        <taxon>Hydroidolina</taxon>
        <taxon>Anthoathecata</taxon>
        <taxon>Aplanulata</taxon>
        <taxon>Hydridae</taxon>
        <taxon>Hydra</taxon>
    </lineage>
</organism>
<dbReference type="PROSITE" id="PS50262">
    <property type="entry name" value="G_PROTEIN_RECEP_F1_2"/>
    <property type="match status" value="1"/>
</dbReference>
<gene>
    <name evidence="11" type="primary">LOC136090798</name>
</gene>
<feature type="transmembrane region" description="Helical" evidence="8">
    <location>
        <begin position="168"/>
        <end position="194"/>
    </location>
</feature>
<evidence type="ECO:0000256" key="4">
    <source>
        <dbReference type="ARBA" id="ARBA00023040"/>
    </source>
</evidence>
<dbReference type="Pfam" id="PF00001">
    <property type="entry name" value="7tm_1"/>
    <property type="match status" value="1"/>
</dbReference>
<name>A0ABM4DH84_HYDVU</name>
<protein>
    <submittedName>
        <fullName evidence="11">Rhodopsin, G0-coupled-like</fullName>
    </submittedName>
</protein>
<dbReference type="PANTHER" id="PTHR24240">
    <property type="entry name" value="OPSIN"/>
    <property type="match status" value="1"/>
</dbReference>
<keyword evidence="2 8" id="KW-0812">Transmembrane</keyword>
<keyword evidence="7" id="KW-0807">Transducer</keyword>
<dbReference type="RefSeq" id="XP_065673839.1">
    <property type="nucleotide sequence ID" value="XM_065817767.1"/>
</dbReference>
<keyword evidence="4" id="KW-0297">G-protein coupled receptor</keyword>
<feature type="transmembrane region" description="Helical" evidence="8">
    <location>
        <begin position="81"/>
        <end position="105"/>
    </location>
</feature>
<evidence type="ECO:0000256" key="5">
    <source>
        <dbReference type="ARBA" id="ARBA00023136"/>
    </source>
</evidence>
<dbReference type="InterPro" id="IPR050125">
    <property type="entry name" value="GPCR_opsins"/>
</dbReference>